<evidence type="ECO:0000313" key="9">
    <source>
        <dbReference type="EMBL" id="SEJ08214.1"/>
    </source>
</evidence>
<dbReference type="STRING" id="640938.TR210_1278"/>
<evidence type="ECO:0000256" key="1">
    <source>
        <dbReference type="ARBA" id="ARBA00007905"/>
    </source>
</evidence>
<feature type="binding site" evidence="5">
    <location>
        <position position="114"/>
    </location>
    <ligand>
        <name>substrate</name>
    </ligand>
</feature>
<dbReference type="EMBL" id="FNYT01000007">
    <property type="protein sequence ID" value="SEJ08214.1"/>
    <property type="molecule type" value="Genomic_DNA"/>
</dbReference>
<dbReference type="PANTHER" id="PTHR43827">
    <property type="entry name" value="2,5-DIKETO-D-GLUCONIC ACID REDUCTASE"/>
    <property type="match status" value="1"/>
</dbReference>
<evidence type="ECO:0000313" key="8">
    <source>
        <dbReference type="EMBL" id="CZQ95209.1"/>
    </source>
</evidence>
<dbReference type="PRINTS" id="PR00069">
    <property type="entry name" value="ALDKETRDTASE"/>
</dbReference>
<accession>A0A143YQN8</accession>
<keyword evidence="2" id="KW-0521">NADP</keyword>
<dbReference type="PIRSF" id="PIRSF000097">
    <property type="entry name" value="AKR"/>
    <property type="match status" value="1"/>
</dbReference>
<dbReference type="InterPro" id="IPR036812">
    <property type="entry name" value="NAD(P)_OxRdtase_dom_sf"/>
</dbReference>
<dbReference type="PROSITE" id="PS00063">
    <property type="entry name" value="ALDOKETO_REDUCTASE_3"/>
    <property type="match status" value="1"/>
</dbReference>
<feature type="site" description="Lowers pKa of active site Tyr" evidence="6">
    <location>
        <position position="81"/>
    </location>
</feature>
<dbReference type="InterPro" id="IPR018170">
    <property type="entry name" value="Aldo/ket_reductase_CS"/>
</dbReference>
<dbReference type="Proteomes" id="UP000199280">
    <property type="component" value="Unassembled WGS sequence"/>
</dbReference>
<dbReference type="Proteomes" id="UP000076878">
    <property type="component" value="Unassembled WGS sequence"/>
</dbReference>
<comment type="similarity">
    <text evidence="1">Belongs to the aldo/keto reductase family.</text>
</comment>
<sequence>MVKSLMDRMPLNDGFTIPGIGYGTWNVSDAEAEEMVFMAIMRGYRLIDTGSMYDNEVGVGRGINKAINAGISREDIFVVTKLGKDDMGYEKATDAIRASYDRLGLKYIDLFLIHFPSNDEAVTADTWKALEEAKDSGIVRSIGVSNFTRGDLKGLLATSRIKPVVNQLEINPFHLMEEVDDFGYDNNIVTMAYSPLAKGRALEDGKVLKIAEKYNKTPAQIILKWAVQRDLIPIPKTKDADRMKENLELFDFNLTDEELERITRIKKDSNFVRGHQDHNLGKRIGVDTHGIK</sequence>
<evidence type="ECO:0000313" key="11">
    <source>
        <dbReference type="Proteomes" id="UP000199280"/>
    </source>
</evidence>
<evidence type="ECO:0000256" key="5">
    <source>
        <dbReference type="PIRSR" id="PIRSR000097-2"/>
    </source>
</evidence>
<dbReference type="AlphaFoldDB" id="A0A143YQN8"/>
<evidence type="ECO:0000256" key="2">
    <source>
        <dbReference type="ARBA" id="ARBA00022857"/>
    </source>
</evidence>
<evidence type="ECO:0000256" key="4">
    <source>
        <dbReference type="PIRSR" id="PIRSR000097-1"/>
    </source>
</evidence>
<dbReference type="PROSITE" id="PS00062">
    <property type="entry name" value="ALDOKETO_REDUCTASE_2"/>
    <property type="match status" value="1"/>
</dbReference>
<dbReference type="OrthoDB" id="191683at2"/>
<reference evidence="8 10" key="1">
    <citation type="submission" date="2016-02" db="EMBL/GenBank/DDBJ databases">
        <authorList>
            <person name="Wen L."/>
            <person name="He K."/>
            <person name="Yang H."/>
        </authorList>
    </citation>
    <scope>NUCLEOTIDE SEQUENCE [LARGE SCALE GENOMIC DNA]</scope>
    <source>
        <strain evidence="8">Trichococcus_R210</strain>
    </source>
</reference>
<dbReference type="EMBL" id="FJNB01000008">
    <property type="protein sequence ID" value="CZQ95209.1"/>
    <property type="molecule type" value="Genomic_DNA"/>
</dbReference>
<keyword evidence="11" id="KW-1185">Reference proteome</keyword>
<evidence type="ECO:0000259" key="7">
    <source>
        <dbReference type="Pfam" id="PF00248"/>
    </source>
</evidence>
<dbReference type="Pfam" id="PF00248">
    <property type="entry name" value="Aldo_ket_red"/>
    <property type="match status" value="1"/>
</dbReference>
<dbReference type="PANTHER" id="PTHR43827:SF3">
    <property type="entry name" value="NADP-DEPENDENT OXIDOREDUCTASE DOMAIN-CONTAINING PROTEIN"/>
    <property type="match status" value="1"/>
</dbReference>
<protein>
    <submittedName>
        <fullName evidence="8 9">Aldo/keto reductase</fullName>
    </submittedName>
</protein>
<name>A0A143YQN8_9LACT</name>
<feature type="active site" description="Proton donor" evidence="4">
    <location>
        <position position="53"/>
    </location>
</feature>
<dbReference type="InterPro" id="IPR020471">
    <property type="entry name" value="AKR"/>
</dbReference>
<dbReference type="InterPro" id="IPR023210">
    <property type="entry name" value="NADP_OxRdtase_dom"/>
</dbReference>
<dbReference type="RefSeq" id="WP_068622699.1">
    <property type="nucleotide sequence ID" value="NZ_FJNB01000008.1"/>
</dbReference>
<reference evidence="9 11" key="2">
    <citation type="submission" date="2016-10" db="EMBL/GenBank/DDBJ databases">
        <authorList>
            <person name="Varghese N."/>
            <person name="Submissions S."/>
        </authorList>
    </citation>
    <scope>NUCLEOTIDE SEQUENCE [LARGE SCALE GENOMIC DNA]</scope>
    <source>
        <strain evidence="9 11">DSM 22150</strain>
    </source>
</reference>
<dbReference type="SUPFAM" id="SSF51430">
    <property type="entry name" value="NAD(P)-linked oxidoreductase"/>
    <property type="match status" value="1"/>
</dbReference>
<gene>
    <name evidence="9" type="ORF">SAMN05216375_10771</name>
    <name evidence="8" type="ORF">TR210_1278</name>
</gene>
<dbReference type="Gene3D" id="3.20.20.100">
    <property type="entry name" value="NADP-dependent oxidoreductase domain"/>
    <property type="match status" value="1"/>
</dbReference>
<dbReference type="FunFam" id="3.20.20.100:FF:000015">
    <property type="entry name" value="Oxidoreductase, aldo/keto reductase family"/>
    <property type="match status" value="1"/>
</dbReference>
<dbReference type="CDD" id="cd19071">
    <property type="entry name" value="AKR_AKR1-5-like"/>
    <property type="match status" value="1"/>
</dbReference>
<evidence type="ECO:0000313" key="10">
    <source>
        <dbReference type="Proteomes" id="UP000076878"/>
    </source>
</evidence>
<organism evidence="8 10">
    <name type="scientific">Trichococcus ilyis</name>
    <dbReference type="NCBI Taxonomy" id="640938"/>
    <lineage>
        <taxon>Bacteria</taxon>
        <taxon>Bacillati</taxon>
        <taxon>Bacillota</taxon>
        <taxon>Bacilli</taxon>
        <taxon>Lactobacillales</taxon>
        <taxon>Carnobacteriaceae</taxon>
        <taxon>Trichococcus</taxon>
    </lineage>
</organism>
<proteinExistence type="inferred from homology"/>
<evidence type="ECO:0000256" key="6">
    <source>
        <dbReference type="PIRSR" id="PIRSR000097-3"/>
    </source>
</evidence>
<keyword evidence="3" id="KW-0560">Oxidoreductase</keyword>
<evidence type="ECO:0000256" key="3">
    <source>
        <dbReference type="ARBA" id="ARBA00023002"/>
    </source>
</evidence>
<dbReference type="GO" id="GO:0016616">
    <property type="term" value="F:oxidoreductase activity, acting on the CH-OH group of donors, NAD or NADP as acceptor"/>
    <property type="evidence" value="ECO:0007669"/>
    <property type="project" value="UniProtKB-ARBA"/>
</dbReference>
<feature type="domain" description="NADP-dependent oxidoreductase" evidence="7">
    <location>
        <begin position="20"/>
        <end position="265"/>
    </location>
</feature>